<comment type="caution">
    <text evidence="1">The sequence shown here is derived from an EMBL/GenBank/DDBJ whole genome shotgun (WGS) entry which is preliminary data.</text>
</comment>
<accession>A0ACB9GB83</accession>
<gene>
    <name evidence="1" type="ORF">L2E82_10754</name>
</gene>
<evidence type="ECO:0000313" key="1">
    <source>
        <dbReference type="EMBL" id="KAI3780764.1"/>
    </source>
</evidence>
<sequence length="480" mass="53698">MHVIPCHKPNHSIQTHATPDMLTVLENCRVSPPPATVGDSSLPLTFFDFIWLLFFPIHQVFFYEFPHSREHFMETIVPNLKHSLSITLQHFFPFAGNLIVFPNQIVGRKPEIRYIEGDSVAVSFAECSLDFNDLSGNHPRTCDMFYPLVPLLGRATKVSDYVSIPLFSVQVTLFPNSGISIGLTNHHSLCDASTRINFLKAWTSIARHGTDELFLNSGSLPVYDRVIKYPSSLDEIFLSQPGIEAFDGDYQPPHLVSQPEKVRATIVLTQAHINRLKKWLSTELPTLEYISSFSVACGFVWSCIAKSRVHIGEKKSDDDLERFLCAVDWRSRLDPPIPQTYFGNCVGPCLTTLTKSALLADKKGFLTAADIFGRALSETIKNKDGVLKDAETWIERAFQPVPTIGVSGTPKTRIYDVDFGWGKPKKHETISIDYNGSISVNACKESSGDIEIGLSLPAKQMDVFISICGDVLESYFYEPE</sequence>
<reference evidence="1 2" key="2">
    <citation type="journal article" date="2022" name="Mol. Ecol. Resour.">
        <title>The genomes of chicory, endive, great burdock and yacon provide insights into Asteraceae paleo-polyploidization history and plant inulin production.</title>
        <authorList>
            <person name="Fan W."/>
            <person name="Wang S."/>
            <person name="Wang H."/>
            <person name="Wang A."/>
            <person name="Jiang F."/>
            <person name="Liu H."/>
            <person name="Zhao H."/>
            <person name="Xu D."/>
            <person name="Zhang Y."/>
        </authorList>
    </citation>
    <scope>NUCLEOTIDE SEQUENCE [LARGE SCALE GENOMIC DNA]</scope>
    <source>
        <strain evidence="2">cv. Punajuju</strain>
        <tissue evidence="1">Leaves</tissue>
    </source>
</reference>
<evidence type="ECO:0000313" key="2">
    <source>
        <dbReference type="Proteomes" id="UP001055811"/>
    </source>
</evidence>
<dbReference type="Proteomes" id="UP001055811">
    <property type="component" value="Linkage Group LG02"/>
</dbReference>
<keyword evidence="2" id="KW-1185">Reference proteome</keyword>
<proteinExistence type="predicted"/>
<organism evidence="1 2">
    <name type="scientific">Cichorium intybus</name>
    <name type="common">Chicory</name>
    <dbReference type="NCBI Taxonomy" id="13427"/>
    <lineage>
        <taxon>Eukaryota</taxon>
        <taxon>Viridiplantae</taxon>
        <taxon>Streptophyta</taxon>
        <taxon>Embryophyta</taxon>
        <taxon>Tracheophyta</taxon>
        <taxon>Spermatophyta</taxon>
        <taxon>Magnoliopsida</taxon>
        <taxon>eudicotyledons</taxon>
        <taxon>Gunneridae</taxon>
        <taxon>Pentapetalae</taxon>
        <taxon>asterids</taxon>
        <taxon>campanulids</taxon>
        <taxon>Asterales</taxon>
        <taxon>Asteraceae</taxon>
        <taxon>Cichorioideae</taxon>
        <taxon>Cichorieae</taxon>
        <taxon>Cichoriinae</taxon>
        <taxon>Cichorium</taxon>
    </lineage>
</organism>
<reference evidence="2" key="1">
    <citation type="journal article" date="2022" name="Mol. Ecol. Resour.">
        <title>The genomes of chicory, endive, great burdock and yacon provide insights into Asteraceae palaeo-polyploidization history and plant inulin production.</title>
        <authorList>
            <person name="Fan W."/>
            <person name="Wang S."/>
            <person name="Wang H."/>
            <person name="Wang A."/>
            <person name="Jiang F."/>
            <person name="Liu H."/>
            <person name="Zhao H."/>
            <person name="Xu D."/>
            <person name="Zhang Y."/>
        </authorList>
    </citation>
    <scope>NUCLEOTIDE SEQUENCE [LARGE SCALE GENOMIC DNA]</scope>
    <source>
        <strain evidence="2">cv. Punajuju</strain>
    </source>
</reference>
<dbReference type="EMBL" id="CM042010">
    <property type="protein sequence ID" value="KAI3780764.1"/>
    <property type="molecule type" value="Genomic_DNA"/>
</dbReference>
<name>A0ACB9GB83_CICIN</name>
<protein>
    <submittedName>
        <fullName evidence="1">Uncharacterized protein</fullName>
    </submittedName>
</protein>